<evidence type="ECO:0000256" key="6">
    <source>
        <dbReference type="ARBA" id="ARBA00022781"/>
    </source>
</evidence>
<dbReference type="Pfam" id="PF00119">
    <property type="entry name" value="ATP-synt_A"/>
    <property type="match status" value="1"/>
</dbReference>
<dbReference type="InterPro" id="IPR035908">
    <property type="entry name" value="F0_ATP_A_sf"/>
</dbReference>
<feature type="transmembrane region" description="Helical" evidence="11">
    <location>
        <begin position="85"/>
        <end position="105"/>
    </location>
</feature>
<feature type="transmembrane region" description="Helical" evidence="11">
    <location>
        <begin position="111"/>
        <end position="131"/>
    </location>
</feature>
<dbReference type="AlphaFoldDB" id="A0A809RQG1"/>
<dbReference type="EMBL" id="AP021881">
    <property type="protein sequence ID" value="BBP01081.1"/>
    <property type="molecule type" value="Genomic_DNA"/>
</dbReference>
<dbReference type="PRINTS" id="PR00123">
    <property type="entry name" value="ATPASEA"/>
</dbReference>
<name>A0A809RQG1_9PROT</name>
<dbReference type="SUPFAM" id="SSF81336">
    <property type="entry name" value="F1F0 ATP synthase subunit A"/>
    <property type="match status" value="1"/>
</dbReference>
<dbReference type="KEGG" id="sniv:SFSGTM_17890"/>
<evidence type="ECO:0000256" key="10">
    <source>
        <dbReference type="ARBA" id="ARBA00023310"/>
    </source>
</evidence>
<evidence type="ECO:0000256" key="3">
    <source>
        <dbReference type="ARBA" id="ARBA00022448"/>
    </source>
</evidence>
<dbReference type="GO" id="GO:0042777">
    <property type="term" value="P:proton motive force-driven plasma membrane ATP synthesis"/>
    <property type="evidence" value="ECO:0007669"/>
    <property type="project" value="TreeGrafter"/>
</dbReference>
<evidence type="ECO:0000313" key="14">
    <source>
        <dbReference type="Proteomes" id="UP000463939"/>
    </source>
</evidence>
<sequence length="238" mass="25835">MHLSPDEVVFWQYGFIKLNLTIVTTWVLMGVLVIGAKLVTRKIGMIGKHGVQVTRWQSLLEIVVGAIKQQIGEVGLRQPEKYMGFLGTLFLFVATASIFTIIPGYEPPTASLSTTAALAICVLVAVPLFGIRELGLGGYLKDYLQPTFIMLPFNIISELSRTLALAVRLFGNMMSGGMIIGILLTITPFLFPIAMSVLGLLTGMVQAYIFSILATVYIAAATGTHRAQHDVITSQTEA</sequence>
<dbReference type="RefSeq" id="WP_162084900.1">
    <property type="nucleotide sequence ID" value="NZ_AP021881.1"/>
</dbReference>
<keyword evidence="4 11" id="KW-0138">CF(0)</keyword>
<dbReference type="InterPro" id="IPR017692">
    <property type="entry name" value="Alt_ATP_synth_F0_Asu"/>
</dbReference>
<feature type="transmembrane region" description="Helical" evidence="11">
    <location>
        <begin position="169"/>
        <end position="191"/>
    </location>
</feature>
<evidence type="ECO:0000313" key="13">
    <source>
        <dbReference type="EMBL" id="BBP01081.1"/>
    </source>
</evidence>
<keyword evidence="6 11" id="KW-0375">Hydrogen ion transport</keyword>
<dbReference type="CDD" id="cd00310">
    <property type="entry name" value="ATP-synt_Fo_a_6"/>
    <property type="match status" value="1"/>
</dbReference>
<evidence type="ECO:0000256" key="11">
    <source>
        <dbReference type="HAMAP-Rule" id="MF_01393"/>
    </source>
</evidence>
<dbReference type="InterPro" id="IPR023011">
    <property type="entry name" value="ATP_synth_F0_asu_AS"/>
</dbReference>
<evidence type="ECO:0000256" key="9">
    <source>
        <dbReference type="ARBA" id="ARBA00023136"/>
    </source>
</evidence>
<comment type="function">
    <text evidence="11 12">Key component of the proton channel; it plays a direct role in the translocation of protons across the membrane.</text>
</comment>
<evidence type="ECO:0000256" key="8">
    <source>
        <dbReference type="ARBA" id="ARBA00023065"/>
    </source>
</evidence>
<reference evidence="14" key="1">
    <citation type="submission" date="2019-11" db="EMBL/GenBank/DDBJ databases">
        <title>Isolation and characterization of a novel species in the genus Sulfuriferula.</title>
        <authorList>
            <person name="Mochizuki J."/>
            <person name="Kojima H."/>
            <person name="Fukui M."/>
        </authorList>
    </citation>
    <scope>NUCLEOTIDE SEQUENCE [LARGE SCALE GENOMIC DNA]</scope>
    <source>
        <strain evidence="14">SGTM</strain>
    </source>
</reference>
<organism evidence="13 14">
    <name type="scientific">Sulfuriferula nivalis</name>
    <dbReference type="NCBI Taxonomy" id="2675298"/>
    <lineage>
        <taxon>Bacteria</taxon>
        <taxon>Pseudomonadati</taxon>
        <taxon>Pseudomonadota</taxon>
        <taxon>Betaproteobacteria</taxon>
        <taxon>Nitrosomonadales</taxon>
        <taxon>Sulfuricellaceae</taxon>
        <taxon>Sulfuriferula</taxon>
    </lineage>
</organism>
<dbReference type="InterPro" id="IPR045082">
    <property type="entry name" value="ATP_syn_F0_a_bact/chloroplast"/>
</dbReference>
<protein>
    <recommendedName>
        <fullName evidence="11 12">ATP synthase subunit a</fullName>
    </recommendedName>
    <alternativeName>
        <fullName evidence="11">ATP synthase F0 sector subunit a</fullName>
    </alternativeName>
    <alternativeName>
        <fullName evidence="11">F-ATPase subunit 6</fullName>
    </alternativeName>
</protein>
<dbReference type="HAMAP" id="MF_01393">
    <property type="entry name" value="ATP_synth_a_bact"/>
    <property type="match status" value="1"/>
</dbReference>
<keyword evidence="11" id="KW-1003">Cell membrane</keyword>
<dbReference type="PANTHER" id="PTHR42823:SF3">
    <property type="entry name" value="ATP SYNTHASE SUBUNIT A, CHLOROPLASTIC"/>
    <property type="match status" value="1"/>
</dbReference>
<dbReference type="NCBIfam" id="NF004481">
    <property type="entry name" value="PRK05815.2-3"/>
    <property type="match status" value="1"/>
</dbReference>
<dbReference type="Proteomes" id="UP000463939">
    <property type="component" value="Chromosome"/>
</dbReference>
<dbReference type="NCBIfam" id="TIGR03306">
    <property type="entry name" value="altF1_A"/>
    <property type="match status" value="1"/>
</dbReference>
<evidence type="ECO:0000256" key="1">
    <source>
        <dbReference type="ARBA" id="ARBA00004141"/>
    </source>
</evidence>
<keyword evidence="7 11" id="KW-1133">Transmembrane helix</keyword>
<dbReference type="PROSITE" id="PS00449">
    <property type="entry name" value="ATPASE_A"/>
    <property type="match status" value="1"/>
</dbReference>
<keyword evidence="10 11" id="KW-0066">ATP synthesis</keyword>
<dbReference type="GO" id="GO:0045259">
    <property type="term" value="C:proton-transporting ATP synthase complex"/>
    <property type="evidence" value="ECO:0007669"/>
    <property type="project" value="UniProtKB-KW"/>
</dbReference>
<dbReference type="InterPro" id="IPR000568">
    <property type="entry name" value="ATP_synth_F0_asu"/>
</dbReference>
<dbReference type="Gene3D" id="1.20.120.220">
    <property type="entry name" value="ATP synthase, F0 complex, subunit A"/>
    <property type="match status" value="1"/>
</dbReference>
<dbReference type="GO" id="GO:0005886">
    <property type="term" value="C:plasma membrane"/>
    <property type="evidence" value="ECO:0007669"/>
    <property type="project" value="UniProtKB-SubCell"/>
</dbReference>
<evidence type="ECO:0000256" key="7">
    <source>
        <dbReference type="ARBA" id="ARBA00022989"/>
    </source>
</evidence>
<dbReference type="NCBIfam" id="TIGR01131">
    <property type="entry name" value="ATP_synt_6_or_A"/>
    <property type="match status" value="1"/>
</dbReference>
<dbReference type="PANTHER" id="PTHR42823">
    <property type="entry name" value="ATP SYNTHASE SUBUNIT A, CHLOROPLASTIC"/>
    <property type="match status" value="1"/>
</dbReference>
<evidence type="ECO:0000256" key="12">
    <source>
        <dbReference type="RuleBase" id="RU000483"/>
    </source>
</evidence>
<keyword evidence="5 11" id="KW-0812">Transmembrane</keyword>
<comment type="subcellular location">
    <subcellularLocation>
        <location evidence="11 12">Cell membrane</location>
        <topology evidence="11 12">Multi-pass membrane protein</topology>
    </subcellularLocation>
    <subcellularLocation>
        <location evidence="1">Membrane</location>
        <topology evidence="1">Multi-pass membrane protein</topology>
    </subcellularLocation>
</comment>
<comment type="similarity">
    <text evidence="2 11 12">Belongs to the ATPase A chain family.</text>
</comment>
<gene>
    <name evidence="11" type="primary">atpB</name>
    <name evidence="13" type="ORF">SFSGTM_17890</name>
</gene>
<dbReference type="GO" id="GO:0046933">
    <property type="term" value="F:proton-transporting ATP synthase activity, rotational mechanism"/>
    <property type="evidence" value="ECO:0007669"/>
    <property type="project" value="UniProtKB-UniRule"/>
</dbReference>
<keyword evidence="9 11" id="KW-0472">Membrane</keyword>
<proteinExistence type="inferred from homology"/>
<evidence type="ECO:0000256" key="2">
    <source>
        <dbReference type="ARBA" id="ARBA00006810"/>
    </source>
</evidence>
<keyword evidence="8 11" id="KW-0406">Ion transport</keyword>
<evidence type="ECO:0000256" key="4">
    <source>
        <dbReference type="ARBA" id="ARBA00022547"/>
    </source>
</evidence>
<feature type="transmembrane region" description="Helical" evidence="11">
    <location>
        <begin position="197"/>
        <end position="220"/>
    </location>
</feature>
<keyword evidence="14" id="KW-1185">Reference proteome</keyword>
<keyword evidence="3 11" id="KW-0813">Transport</keyword>
<accession>A0A809RQG1</accession>
<evidence type="ECO:0000256" key="5">
    <source>
        <dbReference type="ARBA" id="ARBA00022692"/>
    </source>
</evidence>
<feature type="transmembrane region" description="Helical" evidence="11">
    <location>
        <begin position="20"/>
        <end position="39"/>
    </location>
</feature>